<dbReference type="PANTHER" id="PTHR35566">
    <property type="entry name" value="BLR3599 PROTEIN"/>
    <property type="match status" value="1"/>
</dbReference>
<protein>
    <submittedName>
        <fullName evidence="1">Type VI secretion protein</fullName>
    </submittedName>
</protein>
<dbReference type="InterPro" id="IPR010263">
    <property type="entry name" value="T6SS_TssK"/>
</dbReference>
<dbReference type="NCBIfam" id="TIGR03353">
    <property type="entry name" value="VI_chp_4"/>
    <property type="match status" value="1"/>
</dbReference>
<accession>A0A1B1A3T2</accession>
<organism evidence="1 2">
    <name type="scientific">Tritonibacter mobilis F1926</name>
    <dbReference type="NCBI Taxonomy" id="1265309"/>
    <lineage>
        <taxon>Bacteria</taxon>
        <taxon>Pseudomonadati</taxon>
        <taxon>Pseudomonadota</taxon>
        <taxon>Alphaproteobacteria</taxon>
        <taxon>Rhodobacterales</taxon>
        <taxon>Paracoccaceae</taxon>
        <taxon>Tritonibacter</taxon>
    </lineage>
</organism>
<evidence type="ECO:0000313" key="1">
    <source>
        <dbReference type="EMBL" id="ANP41243.1"/>
    </source>
</evidence>
<dbReference type="EMBL" id="CP015230">
    <property type="protein sequence ID" value="ANP41243.1"/>
    <property type="molecule type" value="Genomic_DNA"/>
</dbReference>
<dbReference type="GeneID" id="28250315"/>
<name>A0A1B1A3T2_9RHOB</name>
<gene>
    <name evidence="1" type="ORF">K529_010745</name>
</gene>
<dbReference type="AlphaFoldDB" id="A0A1B1A3T2"/>
<dbReference type="OrthoDB" id="9775333at2"/>
<reference evidence="1 2" key="1">
    <citation type="journal article" date="2016" name="ISME J.">
        <title>Global occurrence and heterogeneity of the Roseobacter-clade species Ruegeria mobilis.</title>
        <authorList>
            <person name="Sonnenschein E."/>
            <person name="Gram L."/>
        </authorList>
    </citation>
    <scope>NUCLEOTIDE SEQUENCE [LARGE SCALE GENOMIC DNA]</scope>
    <source>
        <strain evidence="1 2">F1926</strain>
    </source>
</reference>
<dbReference type="Proteomes" id="UP000013243">
    <property type="component" value="Chromosome"/>
</dbReference>
<dbReference type="RefSeq" id="WP_005638310.1">
    <property type="nucleotide sequence ID" value="NZ_CP015230.1"/>
</dbReference>
<dbReference type="STRING" id="1265309.K529_010745"/>
<dbReference type="PANTHER" id="PTHR35566:SF1">
    <property type="entry name" value="TYPE VI SECRETION SYSTEM BASEPLATE COMPONENT TSSK1"/>
    <property type="match status" value="1"/>
</dbReference>
<dbReference type="KEGG" id="rmb:K529_010745"/>
<evidence type="ECO:0000313" key="2">
    <source>
        <dbReference type="Proteomes" id="UP000013243"/>
    </source>
</evidence>
<proteinExistence type="predicted"/>
<sequence>MSNFSKVAWKEGLFLQPHHLQQADRYLEHQLRERTATITPYPWGVSELRFDRDLAQQGKIGLRAVAGIMPDGIAFDAPGSVPLPVPVSVPEDEAQGLDVWLTLPDASVSGQDVSPAAADAATRYVLDAETVVNNASNSRSEHLVEIAQPRLELVLRKTPRPGYQNIRLGRIIEMRDGIVTLDDTVPPVGLVTRVHPAYEGYLSRVIGWIEAKLDTLARFAADPTSGGGMQATDYLMLMVLNRELPVLRHMQGLANLHPERLYEKLLALAGELSTFDHGARKAPDYARYDHQASRSGFTALVQDIQQLLARDVGRAVRLPLNEVRANSYAALVNDRSLFAKATFVIEVSSGLPLTQVQQEFPRLCKVGPSTAMKQIVSNNLPGIGLVHLPNPPRQIRVVSTSVYFLLDKSSDLWREFSTAPAIGMHFAGNWPDMKLECWAVPEGA</sequence>
<dbReference type="Pfam" id="PF05936">
    <property type="entry name" value="T6SS_VasE"/>
    <property type="match status" value="1"/>
</dbReference>